<accession>A0A2A5J4I8</accession>
<dbReference type="InterPro" id="IPR008651">
    <property type="entry name" value="Uncharacterised_HicB"/>
</dbReference>
<gene>
    <name evidence="1" type="ORF">CHR55_27285</name>
</gene>
<dbReference type="InterPro" id="IPR013321">
    <property type="entry name" value="Arc_rbn_hlx_hlx"/>
</dbReference>
<reference evidence="1 2" key="1">
    <citation type="submission" date="2017-07" db="EMBL/GenBank/DDBJ databases">
        <title>Draft sequence of Rhodococcus enclensis 23b-28.</title>
        <authorList>
            <person name="Besaury L."/>
            <person name="Sancelme M."/>
            <person name="Amato P."/>
            <person name="Lallement A."/>
            <person name="Delort A.-M."/>
        </authorList>
    </citation>
    <scope>NUCLEOTIDE SEQUENCE [LARGE SCALE GENOMIC DNA]</scope>
    <source>
        <strain evidence="1 2">23b-28</strain>
    </source>
</reference>
<dbReference type="InterPro" id="IPR035069">
    <property type="entry name" value="TTHA1013/TTHA0281-like"/>
</dbReference>
<dbReference type="Proteomes" id="UP000230886">
    <property type="component" value="Unassembled WGS sequence"/>
</dbReference>
<dbReference type="EMBL" id="NOVD01000036">
    <property type="protein sequence ID" value="PCK24147.1"/>
    <property type="molecule type" value="Genomic_DNA"/>
</dbReference>
<dbReference type="AlphaFoldDB" id="A0A2A5J4I8"/>
<evidence type="ECO:0000313" key="2">
    <source>
        <dbReference type="Proteomes" id="UP000230886"/>
    </source>
</evidence>
<dbReference type="SUPFAM" id="SSF143100">
    <property type="entry name" value="TTHA1013/TTHA0281-like"/>
    <property type="match status" value="1"/>
</dbReference>
<dbReference type="InterPro" id="IPR010985">
    <property type="entry name" value="Ribbon_hlx_hlx"/>
</dbReference>
<protein>
    <submittedName>
        <fullName evidence="1">Toxin-antitoxin system HicB family antitoxin</fullName>
    </submittedName>
</protein>
<name>A0A2A5J4I8_RHOSG</name>
<proteinExistence type="predicted"/>
<sequence length="110" mass="12147">MIPTVEHYTYRVEWHEPDGEFLGTCTEFPGLSWLADTQAAALDGIRTAVAETLEDMAETGERIPEPLSERGYSGKFQVRITPTLHRKLARDAAEEGVSLNALVSERLASA</sequence>
<dbReference type="GO" id="GO:0006355">
    <property type="term" value="P:regulation of DNA-templated transcription"/>
    <property type="evidence" value="ECO:0007669"/>
    <property type="project" value="InterPro"/>
</dbReference>
<dbReference type="Gene3D" id="1.10.1220.10">
    <property type="entry name" value="Met repressor-like"/>
    <property type="match status" value="1"/>
</dbReference>
<comment type="caution">
    <text evidence="1">The sequence shown here is derived from an EMBL/GenBank/DDBJ whole genome shotgun (WGS) entry which is preliminary data.</text>
</comment>
<dbReference type="SUPFAM" id="SSF47598">
    <property type="entry name" value="Ribbon-helix-helix"/>
    <property type="match status" value="1"/>
</dbReference>
<dbReference type="RefSeq" id="WP_099698522.1">
    <property type="nucleotide sequence ID" value="NZ_NOVD01000036.1"/>
</dbReference>
<evidence type="ECO:0000313" key="1">
    <source>
        <dbReference type="EMBL" id="PCK24147.1"/>
    </source>
</evidence>
<dbReference type="Pfam" id="PF05534">
    <property type="entry name" value="HicB"/>
    <property type="match status" value="1"/>
</dbReference>
<dbReference type="Gene3D" id="3.30.160.250">
    <property type="match status" value="1"/>
</dbReference>
<organism evidence="1 2">
    <name type="scientific">Rhodococcus qingshengii</name>
    <dbReference type="NCBI Taxonomy" id="334542"/>
    <lineage>
        <taxon>Bacteria</taxon>
        <taxon>Bacillati</taxon>
        <taxon>Actinomycetota</taxon>
        <taxon>Actinomycetes</taxon>
        <taxon>Mycobacteriales</taxon>
        <taxon>Nocardiaceae</taxon>
        <taxon>Rhodococcus</taxon>
        <taxon>Rhodococcus erythropolis group</taxon>
    </lineage>
</organism>